<dbReference type="GO" id="GO:0005524">
    <property type="term" value="F:ATP binding"/>
    <property type="evidence" value="ECO:0007669"/>
    <property type="project" value="UniProtKB-KW"/>
</dbReference>
<name>A0A6P2BPP0_9ACTN</name>
<dbReference type="InterPro" id="IPR003439">
    <property type="entry name" value="ABC_transporter-like_ATP-bd"/>
</dbReference>
<dbReference type="SUPFAM" id="SSF52540">
    <property type="entry name" value="P-loop containing nucleoside triphosphate hydrolases"/>
    <property type="match status" value="1"/>
</dbReference>
<dbReference type="Pfam" id="PF08402">
    <property type="entry name" value="TOBE_2"/>
    <property type="match status" value="1"/>
</dbReference>
<dbReference type="OrthoDB" id="9802264at2"/>
<dbReference type="RefSeq" id="WP_145859231.1">
    <property type="nucleotide sequence ID" value="NZ_RPFW01000007.1"/>
</dbReference>
<evidence type="ECO:0000256" key="5">
    <source>
        <dbReference type="SAM" id="MobiDB-lite"/>
    </source>
</evidence>
<dbReference type="SMART" id="SM00382">
    <property type="entry name" value="AAA"/>
    <property type="match status" value="1"/>
</dbReference>
<dbReference type="FunFam" id="3.40.50.300:FF:000425">
    <property type="entry name" value="Probable ABC transporter, ATP-binding subunit"/>
    <property type="match status" value="1"/>
</dbReference>
<dbReference type="GO" id="GO:0043190">
    <property type="term" value="C:ATP-binding cassette (ABC) transporter complex"/>
    <property type="evidence" value="ECO:0007669"/>
    <property type="project" value="InterPro"/>
</dbReference>
<keyword evidence="1" id="KW-0813">Transport</keyword>
<dbReference type="Gene3D" id="2.40.50.100">
    <property type="match status" value="1"/>
</dbReference>
<dbReference type="Pfam" id="PF00005">
    <property type="entry name" value="ABC_tran"/>
    <property type="match status" value="1"/>
</dbReference>
<dbReference type="InterPro" id="IPR050093">
    <property type="entry name" value="ABC_SmlMolc_Importer"/>
</dbReference>
<dbReference type="SUPFAM" id="SSF50331">
    <property type="entry name" value="MOP-like"/>
    <property type="match status" value="1"/>
</dbReference>
<proteinExistence type="predicted"/>
<dbReference type="InterPro" id="IPR027417">
    <property type="entry name" value="P-loop_NTPase"/>
</dbReference>
<dbReference type="GO" id="GO:0015418">
    <property type="term" value="F:ABC-type quaternary ammonium compound transporting activity"/>
    <property type="evidence" value="ECO:0007669"/>
    <property type="project" value="UniProtKB-EC"/>
</dbReference>
<dbReference type="Gene3D" id="3.40.50.300">
    <property type="entry name" value="P-loop containing nucleotide triphosphate hydrolases"/>
    <property type="match status" value="1"/>
</dbReference>
<accession>A0A6P2BPP0</accession>
<dbReference type="InterPro" id="IPR008995">
    <property type="entry name" value="Mo/tungstate-bd_C_term_dom"/>
</dbReference>
<gene>
    <name evidence="7" type="ORF">EAS64_32225</name>
</gene>
<evidence type="ECO:0000256" key="4">
    <source>
        <dbReference type="ARBA" id="ARBA00066388"/>
    </source>
</evidence>
<feature type="compositionally biased region" description="Basic and acidic residues" evidence="5">
    <location>
        <begin position="356"/>
        <end position="369"/>
    </location>
</feature>
<dbReference type="PROSITE" id="PS00211">
    <property type="entry name" value="ABC_TRANSPORTER_1"/>
    <property type="match status" value="1"/>
</dbReference>
<feature type="region of interest" description="Disordered" evidence="5">
    <location>
        <begin position="356"/>
        <end position="376"/>
    </location>
</feature>
<dbReference type="PANTHER" id="PTHR42781">
    <property type="entry name" value="SPERMIDINE/PUTRESCINE IMPORT ATP-BINDING PROTEIN POTA"/>
    <property type="match status" value="1"/>
</dbReference>
<protein>
    <recommendedName>
        <fullName evidence="4">ABC-type quaternary amine transporter</fullName>
        <ecNumber evidence="4">7.6.2.9</ecNumber>
    </recommendedName>
</protein>
<dbReference type="InterPro" id="IPR017871">
    <property type="entry name" value="ABC_transporter-like_CS"/>
</dbReference>
<evidence type="ECO:0000256" key="1">
    <source>
        <dbReference type="ARBA" id="ARBA00022448"/>
    </source>
</evidence>
<keyword evidence="8" id="KW-1185">Reference proteome</keyword>
<evidence type="ECO:0000313" key="7">
    <source>
        <dbReference type="EMBL" id="TVZ00992.1"/>
    </source>
</evidence>
<evidence type="ECO:0000259" key="6">
    <source>
        <dbReference type="PROSITE" id="PS50893"/>
    </source>
</evidence>
<dbReference type="InterPro" id="IPR003593">
    <property type="entry name" value="AAA+_ATPase"/>
</dbReference>
<evidence type="ECO:0000313" key="8">
    <source>
        <dbReference type="Proteomes" id="UP000460272"/>
    </source>
</evidence>
<dbReference type="AlphaFoldDB" id="A0A6P2BPP0"/>
<reference evidence="7 8" key="1">
    <citation type="submission" date="2018-11" db="EMBL/GenBank/DDBJ databases">
        <title>Trebonia kvetii gen.nov., sp.nov., a novel acidophilic actinobacterium, and proposal of the new actinobacterial family Treboniaceae fam. nov.</title>
        <authorList>
            <person name="Rapoport D."/>
            <person name="Sagova-Mareckova M."/>
            <person name="Sedlacek I."/>
            <person name="Provaznik J."/>
            <person name="Kralova S."/>
            <person name="Pavlinic D."/>
            <person name="Benes V."/>
            <person name="Kopecky J."/>
        </authorList>
    </citation>
    <scope>NUCLEOTIDE SEQUENCE [LARGE SCALE GENOMIC DNA]</scope>
    <source>
        <strain evidence="7 8">15Tr583</strain>
    </source>
</reference>
<keyword evidence="2" id="KW-0547">Nucleotide-binding</keyword>
<evidence type="ECO:0000256" key="3">
    <source>
        <dbReference type="ARBA" id="ARBA00022840"/>
    </source>
</evidence>
<keyword evidence="3 7" id="KW-0067">ATP-binding</keyword>
<evidence type="ECO:0000256" key="2">
    <source>
        <dbReference type="ARBA" id="ARBA00022741"/>
    </source>
</evidence>
<dbReference type="EMBL" id="RPFW01000007">
    <property type="protein sequence ID" value="TVZ00992.1"/>
    <property type="molecule type" value="Genomic_DNA"/>
</dbReference>
<sequence>MPEITVEGIGKSFGDETALADVSFTVHDGELLTLLGPSGCGKTTTLMSIAGFQQPDSGRITCGDLPFFDRAAWLSRPAEARNLGMVFQSYAVWPHMTVAQNVGFPLKVRKAGRREIATRVRETLELVEMGDYAARYPHELSGGQQQRVALARALVYSPSVLLLDEPFSNLDAKLRERARTWLKRLQTELALTTIFVTHDQDEALSMSDTIVVMERGRILQAGTPEEIYRRPGSRFVADFVGQCNIVTGRVLPPTADGAARVAAGPAATPLAVTQDPPVGGTVEMAVRPEAIELSERSLDGGNVLPAVVRAASFLGDHYVYELDAGGLPLIATSPRRFPGSLLSVRIPPEACWILEHPQRRPARETDDRAPATPTAT</sequence>
<dbReference type="GO" id="GO:0016887">
    <property type="term" value="F:ATP hydrolysis activity"/>
    <property type="evidence" value="ECO:0007669"/>
    <property type="project" value="InterPro"/>
</dbReference>
<comment type="caution">
    <text evidence="7">The sequence shown here is derived from an EMBL/GenBank/DDBJ whole genome shotgun (WGS) entry which is preliminary data.</text>
</comment>
<dbReference type="PANTHER" id="PTHR42781:SF4">
    <property type="entry name" value="SPERMIDINE_PUTRESCINE IMPORT ATP-BINDING PROTEIN POTA"/>
    <property type="match status" value="1"/>
</dbReference>
<dbReference type="PROSITE" id="PS50893">
    <property type="entry name" value="ABC_TRANSPORTER_2"/>
    <property type="match status" value="1"/>
</dbReference>
<feature type="domain" description="ABC transporter" evidence="6">
    <location>
        <begin position="4"/>
        <end position="240"/>
    </location>
</feature>
<dbReference type="InterPro" id="IPR013611">
    <property type="entry name" value="Transp-assoc_OB_typ2"/>
</dbReference>
<dbReference type="EC" id="7.6.2.9" evidence="4"/>
<dbReference type="Proteomes" id="UP000460272">
    <property type="component" value="Unassembled WGS sequence"/>
</dbReference>
<organism evidence="7 8">
    <name type="scientific">Trebonia kvetii</name>
    <dbReference type="NCBI Taxonomy" id="2480626"/>
    <lineage>
        <taxon>Bacteria</taxon>
        <taxon>Bacillati</taxon>
        <taxon>Actinomycetota</taxon>
        <taxon>Actinomycetes</taxon>
        <taxon>Streptosporangiales</taxon>
        <taxon>Treboniaceae</taxon>
        <taxon>Trebonia</taxon>
    </lineage>
</organism>